<keyword evidence="1" id="KW-0472">Membrane</keyword>
<keyword evidence="1" id="KW-0812">Transmembrane</keyword>
<dbReference type="AlphaFoldDB" id="A0A2H0RN63"/>
<name>A0A2H0RN63_9BACT</name>
<evidence type="ECO:0000313" key="3">
    <source>
        <dbReference type="Proteomes" id="UP000230084"/>
    </source>
</evidence>
<gene>
    <name evidence="2" type="ORF">COV06_00920</name>
</gene>
<accession>A0A2H0RN63</accession>
<evidence type="ECO:0000313" key="2">
    <source>
        <dbReference type="EMBL" id="PIR47948.1"/>
    </source>
</evidence>
<sequence length="62" mass="6796">MSFGQQQETTDNVAVRGILKELTTSNERSSQLNKAMFKLTVAIAVLTLVIAAIAILTYLKIK</sequence>
<dbReference type="EMBL" id="PCYM01000001">
    <property type="protein sequence ID" value="PIR47948.1"/>
    <property type="molecule type" value="Genomic_DNA"/>
</dbReference>
<keyword evidence="1" id="KW-1133">Transmembrane helix</keyword>
<feature type="transmembrane region" description="Helical" evidence="1">
    <location>
        <begin position="35"/>
        <end position="59"/>
    </location>
</feature>
<proteinExistence type="predicted"/>
<dbReference type="Proteomes" id="UP000230084">
    <property type="component" value="Unassembled WGS sequence"/>
</dbReference>
<organism evidence="2 3">
    <name type="scientific">Candidatus Uhrbacteria bacterium CG10_big_fil_rev_8_21_14_0_10_50_16</name>
    <dbReference type="NCBI Taxonomy" id="1975039"/>
    <lineage>
        <taxon>Bacteria</taxon>
        <taxon>Candidatus Uhriibacteriota</taxon>
    </lineage>
</organism>
<reference evidence="2 3" key="1">
    <citation type="submission" date="2017-09" db="EMBL/GenBank/DDBJ databases">
        <title>Depth-based differentiation of microbial function through sediment-hosted aquifers and enrichment of novel symbionts in the deep terrestrial subsurface.</title>
        <authorList>
            <person name="Probst A.J."/>
            <person name="Ladd B."/>
            <person name="Jarett J.K."/>
            <person name="Geller-Mcgrath D.E."/>
            <person name="Sieber C.M."/>
            <person name="Emerson J.B."/>
            <person name="Anantharaman K."/>
            <person name="Thomas B.C."/>
            <person name="Malmstrom R."/>
            <person name="Stieglmeier M."/>
            <person name="Klingl A."/>
            <person name="Woyke T."/>
            <person name="Ryan C.M."/>
            <person name="Banfield J.F."/>
        </authorList>
    </citation>
    <scope>NUCLEOTIDE SEQUENCE [LARGE SCALE GENOMIC DNA]</scope>
    <source>
        <strain evidence="2">CG10_big_fil_rev_8_21_14_0_10_50_16</strain>
    </source>
</reference>
<evidence type="ECO:0000256" key="1">
    <source>
        <dbReference type="SAM" id="Phobius"/>
    </source>
</evidence>
<protein>
    <submittedName>
        <fullName evidence="2">Uncharacterized protein</fullName>
    </submittedName>
</protein>
<comment type="caution">
    <text evidence="2">The sequence shown here is derived from an EMBL/GenBank/DDBJ whole genome shotgun (WGS) entry which is preliminary data.</text>
</comment>